<organism evidence="16 17">
    <name type="scientific">Pleurostoma richardsiae</name>
    <dbReference type="NCBI Taxonomy" id="41990"/>
    <lineage>
        <taxon>Eukaryota</taxon>
        <taxon>Fungi</taxon>
        <taxon>Dikarya</taxon>
        <taxon>Ascomycota</taxon>
        <taxon>Pezizomycotina</taxon>
        <taxon>Sordariomycetes</taxon>
        <taxon>Sordariomycetidae</taxon>
        <taxon>Calosphaeriales</taxon>
        <taxon>Pleurostomataceae</taxon>
        <taxon>Pleurostoma</taxon>
    </lineage>
</organism>
<dbReference type="SUPFAM" id="SSF144232">
    <property type="entry name" value="HIT/MYND zinc finger-like"/>
    <property type="match status" value="1"/>
</dbReference>
<dbReference type="GO" id="GO:0000492">
    <property type="term" value="P:box C/D snoRNP assembly"/>
    <property type="evidence" value="ECO:0007669"/>
    <property type="project" value="TreeGrafter"/>
</dbReference>
<evidence type="ECO:0000256" key="2">
    <source>
        <dbReference type="ARBA" id="ARBA00022517"/>
    </source>
</evidence>
<dbReference type="GO" id="GO:0048254">
    <property type="term" value="P:snoRNA localization"/>
    <property type="evidence" value="ECO:0007669"/>
    <property type="project" value="TreeGrafter"/>
</dbReference>
<evidence type="ECO:0000256" key="1">
    <source>
        <dbReference type="ARBA" id="ARBA00022499"/>
    </source>
</evidence>
<dbReference type="FunFam" id="3.30.60.190:FF:000001">
    <property type="entry name" value="box C/D snoRNA protein 1"/>
    <property type="match status" value="1"/>
</dbReference>
<keyword evidence="6" id="KW-0862">Zinc</keyword>
<keyword evidence="17" id="KW-1185">Reference proteome</keyword>
<evidence type="ECO:0000313" key="16">
    <source>
        <dbReference type="EMBL" id="KAJ9149858.1"/>
    </source>
</evidence>
<name>A0AA38RWT4_9PEZI</name>
<evidence type="ECO:0000256" key="8">
    <source>
        <dbReference type="ARBA" id="ARBA00049598"/>
    </source>
</evidence>
<dbReference type="InterPro" id="IPR007529">
    <property type="entry name" value="Znf_HIT"/>
</dbReference>
<evidence type="ECO:0000256" key="5">
    <source>
        <dbReference type="ARBA" id="ARBA00022771"/>
    </source>
</evidence>
<feature type="compositionally biased region" description="Acidic residues" evidence="14">
    <location>
        <begin position="471"/>
        <end position="482"/>
    </location>
</feature>
<feature type="compositionally biased region" description="Basic and acidic residues" evidence="14">
    <location>
        <begin position="483"/>
        <end position="500"/>
    </location>
</feature>
<evidence type="ECO:0000256" key="12">
    <source>
        <dbReference type="ARBA" id="ARBA00077531"/>
    </source>
</evidence>
<dbReference type="Pfam" id="PF25790">
    <property type="entry name" value="BCD1"/>
    <property type="match status" value="1"/>
</dbReference>
<evidence type="ECO:0000256" key="11">
    <source>
        <dbReference type="ARBA" id="ARBA00068630"/>
    </source>
</evidence>
<evidence type="ECO:0000256" key="7">
    <source>
        <dbReference type="ARBA" id="ARBA00022843"/>
    </source>
</evidence>
<keyword evidence="4" id="KW-0479">Metal-binding</keyword>
<feature type="region of interest" description="Disordered" evidence="14">
    <location>
        <begin position="103"/>
        <end position="148"/>
    </location>
</feature>
<keyword evidence="1" id="KW-1017">Isopeptide bond</keyword>
<gene>
    <name evidence="16" type="ORF">NKR23_g4059</name>
</gene>
<keyword evidence="2" id="KW-0690">Ribosome biogenesis</keyword>
<dbReference type="CDD" id="cd23023">
    <property type="entry name" value="zf-HIT_BCD1"/>
    <property type="match status" value="1"/>
</dbReference>
<feature type="region of interest" description="Disordered" evidence="14">
    <location>
        <begin position="364"/>
        <end position="529"/>
    </location>
</feature>
<accession>A0AA38RWT4</accession>
<dbReference type="PANTHER" id="PTHR13483">
    <property type="entry name" value="BOX C_D SNORNA PROTEIN 1-RELATED"/>
    <property type="match status" value="1"/>
</dbReference>
<dbReference type="GO" id="GO:0005634">
    <property type="term" value="C:nucleus"/>
    <property type="evidence" value="ECO:0007669"/>
    <property type="project" value="TreeGrafter"/>
</dbReference>
<evidence type="ECO:0000256" key="9">
    <source>
        <dbReference type="ARBA" id="ARBA00049654"/>
    </source>
</evidence>
<evidence type="ECO:0000256" key="4">
    <source>
        <dbReference type="ARBA" id="ARBA00022723"/>
    </source>
</evidence>
<keyword evidence="7" id="KW-0832">Ubl conjugation</keyword>
<feature type="domain" description="HIT-type" evidence="15">
    <location>
        <begin position="10"/>
        <end position="44"/>
    </location>
</feature>
<dbReference type="Gene3D" id="3.30.60.190">
    <property type="match status" value="1"/>
</dbReference>
<dbReference type="AlphaFoldDB" id="A0AA38RWT4"/>
<feature type="region of interest" description="Disordered" evidence="14">
    <location>
        <begin position="230"/>
        <end position="269"/>
    </location>
</feature>
<dbReference type="PANTHER" id="PTHR13483:SF11">
    <property type="entry name" value="ZINC FINGER HIT DOMAIN-CONTAINING PROTEIN 3"/>
    <property type="match status" value="1"/>
</dbReference>
<comment type="similarity">
    <text evidence="9">Belongs to the BCD1 family.</text>
</comment>
<evidence type="ECO:0000259" key="15">
    <source>
        <dbReference type="PROSITE" id="PS51083"/>
    </source>
</evidence>
<evidence type="ECO:0000256" key="10">
    <source>
        <dbReference type="ARBA" id="ARBA00061949"/>
    </source>
</evidence>
<proteinExistence type="inferred from homology"/>
<dbReference type="GO" id="GO:0070761">
    <property type="term" value="C:pre-snoRNP complex"/>
    <property type="evidence" value="ECO:0007669"/>
    <property type="project" value="TreeGrafter"/>
</dbReference>
<comment type="caution">
    <text evidence="16">The sequence shown here is derived from an EMBL/GenBank/DDBJ whole genome shotgun (WGS) entry which is preliminary data.</text>
</comment>
<dbReference type="GO" id="GO:0000463">
    <property type="term" value="P:maturation of LSU-rRNA from tricistronic rRNA transcript (SSU-rRNA, 5.8S rRNA, LSU-rRNA)"/>
    <property type="evidence" value="ECO:0007669"/>
    <property type="project" value="TreeGrafter"/>
</dbReference>
<evidence type="ECO:0000313" key="17">
    <source>
        <dbReference type="Proteomes" id="UP001174694"/>
    </source>
</evidence>
<reference evidence="16" key="1">
    <citation type="submission" date="2022-07" db="EMBL/GenBank/DDBJ databases">
        <title>Fungi with potential for degradation of polypropylene.</title>
        <authorList>
            <person name="Gostincar C."/>
        </authorList>
    </citation>
    <scope>NUCLEOTIDE SEQUENCE</scope>
    <source>
        <strain evidence="16">EXF-13308</strain>
    </source>
</reference>
<dbReference type="Proteomes" id="UP001174694">
    <property type="component" value="Unassembled WGS sequence"/>
</dbReference>
<evidence type="ECO:0000256" key="3">
    <source>
        <dbReference type="ARBA" id="ARBA00022553"/>
    </source>
</evidence>
<dbReference type="InterPro" id="IPR051639">
    <property type="entry name" value="BCD1"/>
</dbReference>
<feature type="compositionally biased region" description="Low complexity" evidence="14">
    <location>
        <begin position="460"/>
        <end position="470"/>
    </location>
</feature>
<dbReference type="InterPro" id="IPR057721">
    <property type="entry name" value="BCD1_alpha/beta"/>
</dbReference>
<comment type="function">
    <text evidence="8">Required for box C/D snoRNAs accumulation involved in snoRNA processing, snoRNA transport to the nucleolus and ribosome biogenesis.</text>
</comment>
<dbReference type="Pfam" id="PF04438">
    <property type="entry name" value="zf-HIT"/>
    <property type="match status" value="1"/>
</dbReference>
<protein>
    <recommendedName>
        <fullName evidence="11">Box C/D snoRNA protein 1</fullName>
    </recommendedName>
    <alternativeName>
        <fullName evidence="12">Zinc finger HIT domain-containing protein 6</fullName>
    </alternativeName>
</protein>
<keyword evidence="3" id="KW-0597">Phosphoprotein</keyword>
<evidence type="ECO:0000256" key="13">
    <source>
        <dbReference type="PROSITE-ProRule" id="PRU00453"/>
    </source>
</evidence>
<feature type="compositionally biased region" description="Basic residues" evidence="14">
    <location>
        <begin position="402"/>
        <end position="413"/>
    </location>
</feature>
<dbReference type="PROSITE" id="PS51083">
    <property type="entry name" value="ZF_HIT"/>
    <property type="match status" value="1"/>
</dbReference>
<sequence>MADPLLTSLCSICHLNSPKYTCPRCAQRTCSLACARRHKAWASCSGVRDPTAYVPASRLRTPAGVDHDYNFLSAIERARERRQKEVVEERGIFGEGELRSLLLVRPQQQQQGGEAERRGVPPSQKRRGPPWKRGGEAADEGATAGSGLDRKIRKRLELMDVRVVEMPRGMARQKENTTSWNRRTNKVNWAVEWMVHDESGACTRIRHKALETVPLYQAVVSSLGWHRKGLEKRDAADDDDDDDGPPKKKRRRGPLIQEVGDEVTASPYGAMQNPESAAWLPAAYPAQNPFTGTWARERTPVMTSWAADEEAETKRRSRFFLLAPLTPAGQPKELVPVDAEETLGTALKGRTVLEFPTVYVLPPSPASSIGAGTLPPGHVLGSTERRTQPAQKRKAHEEPPRQHGKGPQLKRRGAALGNDQRRGRQAARANDDAEEGEVNSGGEEARAAAPAHVDDDDMTSSEGETTSSSDESSDVESEEEADEQHRAEEREAGTDRHKSGLVDYESDSAAGESDGEEDPDVGELRVDNPELLQGAVREIVNLLT</sequence>
<dbReference type="GO" id="GO:0008270">
    <property type="term" value="F:zinc ion binding"/>
    <property type="evidence" value="ECO:0007669"/>
    <property type="project" value="UniProtKB-UniRule"/>
</dbReference>
<keyword evidence="5 13" id="KW-0863">Zinc-finger</keyword>
<evidence type="ECO:0000256" key="14">
    <source>
        <dbReference type="SAM" id="MobiDB-lite"/>
    </source>
</evidence>
<comment type="subunit">
    <text evidence="10">Interacts with FBL, SNU13, NOP58, NUFIP1, RUVBL1, RUVBL2 and TAF9. Interacts (via HIT-type zinc finger) with the RUVBL1/RUVBL2 complex in the presence of ADP.</text>
</comment>
<dbReference type="EMBL" id="JANBVO010000009">
    <property type="protein sequence ID" value="KAJ9149858.1"/>
    <property type="molecule type" value="Genomic_DNA"/>
</dbReference>
<evidence type="ECO:0000256" key="6">
    <source>
        <dbReference type="ARBA" id="ARBA00022833"/>
    </source>
</evidence>